<reference evidence="1 2" key="1">
    <citation type="journal article" date="2013" name="Genome Biol. Evol.">
        <title>Genomes of Stigonematalean cyanobacteria (subsection V) and the evolution of oxygenic photosynthesis from prokaryotes to plastids.</title>
        <authorList>
            <person name="Dagan T."/>
            <person name="Roettger M."/>
            <person name="Stucken K."/>
            <person name="Landan G."/>
            <person name="Koch R."/>
            <person name="Major P."/>
            <person name="Gould S.B."/>
            <person name="Goremykin V.V."/>
            <person name="Rippka R."/>
            <person name="Tandeau de Marsac N."/>
            <person name="Gugger M."/>
            <person name="Lockhart P.J."/>
            <person name="Allen J.F."/>
            <person name="Brune I."/>
            <person name="Maus I."/>
            <person name="Puhler A."/>
            <person name="Martin W.F."/>
        </authorList>
    </citation>
    <scope>NUCLEOTIDE SEQUENCE [LARGE SCALE GENOMIC DNA]</scope>
    <source>
        <strain evidence="1 2">PCC 7110</strain>
    </source>
</reference>
<dbReference type="AlphaFoldDB" id="A0A139WYG9"/>
<dbReference type="OrthoDB" id="427912at2"/>
<name>A0A139WYG9_9CYAN</name>
<dbReference type="STRING" id="128403.WA1_43635"/>
<organism evidence="1 2">
    <name type="scientific">Scytonema hofmannii PCC 7110</name>
    <dbReference type="NCBI Taxonomy" id="128403"/>
    <lineage>
        <taxon>Bacteria</taxon>
        <taxon>Bacillati</taxon>
        <taxon>Cyanobacteriota</taxon>
        <taxon>Cyanophyceae</taxon>
        <taxon>Nostocales</taxon>
        <taxon>Scytonemataceae</taxon>
        <taxon>Scytonema</taxon>
    </lineage>
</organism>
<accession>A0A139WYG9</accession>
<gene>
    <name evidence="1" type="ORF">WA1_43635</name>
</gene>
<comment type="caution">
    <text evidence="1">The sequence shown here is derived from an EMBL/GenBank/DDBJ whole genome shotgun (WGS) entry which is preliminary data.</text>
</comment>
<proteinExistence type="predicted"/>
<evidence type="ECO:0000313" key="2">
    <source>
        <dbReference type="Proteomes" id="UP000076925"/>
    </source>
</evidence>
<keyword evidence="2" id="KW-1185">Reference proteome</keyword>
<dbReference type="RefSeq" id="WP_026134790.1">
    <property type="nucleotide sequence ID" value="NZ_KQ976354.1"/>
</dbReference>
<protein>
    <submittedName>
        <fullName evidence="1">Uncharacterized protein</fullName>
    </submittedName>
</protein>
<dbReference type="Proteomes" id="UP000076925">
    <property type="component" value="Unassembled WGS sequence"/>
</dbReference>
<evidence type="ECO:0000313" key="1">
    <source>
        <dbReference type="EMBL" id="KYC37484.1"/>
    </source>
</evidence>
<dbReference type="EMBL" id="ANNX02000047">
    <property type="protein sequence ID" value="KYC37484.1"/>
    <property type="molecule type" value="Genomic_DNA"/>
</dbReference>
<sequence>MATMGKYCKAYSLNKLRQFSQWTENSENMRKEKHEVDGTEVEVKRGLTDDDFLYLQENYVVTDGIFKDENIIFDNITPEWKEFCHKILAFEIPVYESVEVGASAIQNKSDS</sequence>